<dbReference type="EMBL" id="JAROCB010000004">
    <property type="protein sequence ID" value="MDN4598444.1"/>
    <property type="molecule type" value="Genomic_DNA"/>
</dbReference>
<evidence type="ECO:0000256" key="1">
    <source>
        <dbReference type="SAM" id="Phobius"/>
    </source>
</evidence>
<comment type="caution">
    <text evidence="2">The sequence shown here is derived from an EMBL/GenBank/DDBJ whole genome shotgun (WGS) entry which is preliminary data.</text>
</comment>
<dbReference type="Proteomes" id="UP001174210">
    <property type="component" value="Unassembled WGS sequence"/>
</dbReference>
<keyword evidence="3" id="KW-1185">Reference proteome</keyword>
<sequence length="109" mass="12103">MPDRPEPNGWELMTAIERIERSIREQSAGFVPVGVFQLFQQQVQEDRAEDRAAAAKVETEMKAEIGTLRQQIADGEKDKARNRFALALSIIAVVATILTPVIQRTIGIG</sequence>
<name>A0ABT8J043_9MICO</name>
<accession>A0ABT8J043</accession>
<keyword evidence="1" id="KW-0472">Membrane</keyword>
<evidence type="ECO:0000313" key="2">
    <source>
        <dbReference type="EMBL" id="MDN4598444.1"/>
    </source>
</evidence>
<keyword evidence="1" id="KW-0812">Transmembrane</keyword>
<dbReference type="RefSeq" id="WP_301219788.1">
    <property type="nucleotide sequence ID" value="NZ_JAROCB010000004.1"/>
</dbReference>
<protein>
    <submittedName>
        <fullName evidence="2">Uncharacterized protein</fullName>
    </submittedName>
</protein>
<feature type="transmembrane region" description="Helical" evidence="1">
    <location>
        <begin position="84"/>
        <end position="102"/>
    </location>
</feature>
<gene>
    <name evidence="2" type="ORF">P5G59_14925</name>
</gene>
<organism evidence="2 3">
    <name type="scientific">Leifsonia virtsii</name>
    <dbReference type="NCBI Taxonomy" id="3035915"/>
    <lineage>
        <taxon>Bacteria</taxon>
        <taxon>Bacillati</taxon>
        <taxon>Actinomycetota</taxon>
        <taxon>Actinomycetes</taxon>
        <taxon>Micrococcales</taxon>
        <taxon>Microbacteriaceae</taxon>
        <taxon>Leifsonia</taxon>
    </lineage>
</organism>
<proteinExistence type="predicted"/>
<keyword evidence="1" id="KW-1133">Transmembrane helix</keyword>
<reference evidence="2" key="1">
    <citation type="submission" date="2023-03" db="EMBL/GenBank/DDBJ databases">
        <title>MT1 and MT2 Draft Genomes of Novel Species.</title>
        <authorList>
            <person name="Venkateswaran K."/>
        </authorList>
    </citation>
    <scope>NUCLEOTIDE SEQUENCE</scope>
    <source>
        <strain evidence="2">F6_8S_P_1A</strain>
    </source>
</reference>
<evidence type="ECO:0000313" key="3">
    <source>
        <dbReference type="Proteomes" id="UP001174210"/>
    </source>
</evidence>